<reference evidence="1 2" key="1">
    <citation type="journal article" date="2013" name="Nat. Genet.">
        <title>The genome of the hydatid tapeworm Echinococcus granulosus.</title>
        <authorList>
            <person name="Zheng H."/>
            <person name="Zhang W."/>
            <person name="Zhang L."/>
            <person name="Zhang Z."/>
            <person name="Li J."/>
            <person name="Lu G."/>
            <person name="Zhu Y."/>
            <person name="Wang Y."/>
            <person name="Huang Y."/>
            <person name="Liu J."/>
            <person name="Kang H."/>
            <person name="Chen J."/>
            <person name="Wang L."/>
            <person name="Chen A."/>
            <person name="Yu S."/>
            <person name="Gao Z."/>
            <person name="Jin L."/>
            <person name="Gu W."/>
            <person name="Wang Z."/>
            <person name="Zhao L."/>
            <person name="Shi B."/>
            <person name="Wen H."/>
            <person name="Lin R."/>
            <person name="Jones M.K."/>
            <person name="Brejova B."/>
            <person name="Vinar T."/>
            <person name="Zhao G."/>
            <person name="McManus D.P."/>
            <person name="Chen Z."/>
            <person name="Zhou Y."/>
            <person name="Wang S."/>
        </authorList>
    </citation>
    <scope>NUCLEOTIDE SEQUENCE [LARGE SCALE GENOMIC DNA]</scope>
</reference>
<dbReference type="RefSeq" id="XP_024348093.1">
    <property type="nucleotide sequence ID" value="XM_024497498.1"/>
</dbReference>
<accession>W6UFH9</accession>
<name>W6UFH9_ECHGR</name>
<dbReference type="GeneID" id="36343964"/>
<dbReference type="EMBL" id="APAU02000100">
    <property type="protein sequence ID" value="EUB56897.1"/>
    <property type="molecule type" value="Genomic_DNA"/>
</dbReference>
<gene>
    <name evidence="1" type="ORF">EGR_08249</name>
</gene>
<protein>
    <submittedName>
        <fullName evidence="1">Uncharacterized protein</fullName>
    </submittedName>
</protein>
<evidence type="ECO:0000313" key="1">
    <source>
        <dbReference type="EMBL" id="EUB56897.1"/>
    </source>
</evidence>
<proteinExistence type="predicted"/>
<sequence length="213" mass="23876">MCVIQSHTEKCILTHLNKSCVFIVFFNGFGSKAASANNFYLLLREEDSSCSLQVAVTDGRGSTFDLKTFHATINASPVFEFSSSVTKYTTFYYKSLSSVTCEIAAEKNSIYNPTKCPFFSLQSATGATLLVCCFYGYLISFQSCWSIQFCTSNNLISEMFTSSYSLSLSIIPFSSIENFYQFSETCLPSISLVMRCLIWLIKKLTFYTTFGLP</sequence>
<evidence type="ECO:0000313" key="2">
    <source>
        <dbReference type="Proteomes" id="UP000019149"/>
    </source>
</evidence>
<dbReference type="Proteomes" id="UP000019149">
    <property type="component" value="Unassembled WGS sequence"/>
</dbReference>
<keyword evidence="2" id="KW-1185">Reference proteome</keyword>
<dbReference type="KEGG" id="egl:EGR_08249"/>
<comment type="caution">
    <text evidence="1">The sequence shown here is derived from an EMBL/GenBank/DDBJ whole genome shotgun (WGS) entry which is preliminary data.</text>
</comment>
<organism evidence="1 2">
    <name type="scientific">Echinococcus granulosus</name>
    <name type="common">Hydatid tapeworm</name>
    <dbReference type="NCBI Taxonomy" id="6210"/>
    <lineage>
        <taxon>Eukaryota</taxon>
        <taxon>Metazoa</taxon>
        <taxon>Spiralia</taxon>
        <taxon>Lophotrochozoa</taxon>
        <taxon>Platyhelminthes</taxon>
        <taxon>Cestoda</taxon>
        <taxon>Eucestoda</taxon>
        <taxon>Cyclophyllidea</taxon>
        <taxon>Taeniidae</taxon>
        <taxon>Echinococcus</taxon>
        <taxon>Echinococcus granulosus group</taxon>
    </lineage>
</organism>
<dbReference type="AlphaFoldDB" id="W6UFH9"/>
<dbReference type="CTD" id="36343964"/>